<evidence type="ECO:0000256" key="2">
    <source>
        <dbReference type="ARBA" id="ARBA00023002"/>
    </source>
</evidence>
<dbReference type="Gene3D" id="3.40.50.720">
    <property type="entry name" value="NAD(P)-binding Rossmann-like Domain"/>
    <property type="match status" value="1"/>
</dbReference>
<dbReference type="PRINTS" id="PR00081">
    <property type="entry name" value="GDHRDH"/>
</dbReference>
<organism evidence="3 4">
    <name type="scientific">Shigella sonnei</name>
    <dbReference type="NCBI Taxonomy" id="624"/>
    <lineage>
        <taxon>Bacteria</taxon>
        <taxon>Pseudomonadati</taxon>
        <taxon>Pseudomonadota</taxon>
        <taxon>Gammaproteobacteria</taxon>
        <taxon>Enterobacterales</taxon>
        <taxon>Enterobacteriaceae</taxon>
        <taxon>Shigella</taxon>
    </lineage>
</organism>
<dbReference type="EMBL" id="FTXV01000139">
    <property type="protein sequence ID" value="SJE28348.1"/>
    <property type="molecule type" value="Genomic_DNA"/>
</dbReference>
<dbReference type="InterPro" id="IPR020904">
    <property type="entry name" value="Sc_DH/Rdtase_CS"/>
</dbReference>
<keyword evidence="2 3" id="KW-0560">Oxidoreductase</keyword>
<dbReference type="PANTHER" id="PTHR43639">
    <property type="entry name" value="OXIDOREDUCTASE, SHORT-CHAIN DEHYDROGENASE/REDUCTASE FAMILY (AFU_ORTHOLOGUE AFUA_5G02870)"/>
    <property type="match status" value="1"/>
</dbReference>
<evidence type="ECO:0000313" key="3">
    <source>
        <dbReference type="EMBL" id="SJE28348.1"/>
    </source>
</evidence>
<dbReference type="Pfam" id="PF13561">
    <property type="entry name" value="adh_short_C2"/>
    <property type="match status" value="1"/>
</dbReference>
<dbReference type="CDD" id="cd05365">
    <property type="entry name" value="7_alpha_HSDH_SDR_c"/>
    <property type="match status" value="1"/>
</dbReference>
<proteinExistence type="inferred from homology"/>
<comment type="caution">
    <text evidence="3">The sequence shown here is derived from an EMBL/GenBank/DDBJ whole genome shotgun (WGS) entry which is preliminary data.</text>
</comment>
<gene>
    <name evidence="3" type="primary">hdhA</name>
    <name evidence="3" type="ORF">SAMEA3356023_03772</name>
</gene>
<dbReference type="PANTHER" id="PTHR43639:SF1">
    <property type="entry name" value="SHORT-CHAIN DEHYDROGENASE_REDUCTASE FAMILY PROTEIN"/>
    <property type="match status" value="1"/>
</dbReference>
<accession>A0ABD7MLP3</accession>
<dbReference type="FunFam" id="3.40.50.720:FF:000084">
    <property type="entry name" value="Short-chain dehydrogenase reductase"/>
    <property type="match status" value="1"/>
</dbReference>
<dbReference type="GO" id="GO:0008709">
    <property type="term" value="F:cholate 7-alpha-dehydrogenase (NAD+) activity"/>
    <property type="evidence" value="ECO:0007669"/>
    <property type="project" value="UniProtKB-EC"/>
</dbReference>
<evidence type="ECO:0000313" key="4">
    <source>
        <dbReference type="Proteomes" id="UP000187717"/>
    </source>
</evidence>
<dbReference type="NCBIfam" id="NF005559">
    <property type="entry name" value="PRK07231.1"/>
    <property type="match status" value="1"/>
</dbReference>
<evidence type="ECO:0000256" key="1">
    <source>
        <dbReference type="ARBA" id="ARBA00006484"/>
    </source>
</evidence>
<dbReference type="Proteomes" id="UP000187717">
    <property type="component" value="Unassembled WGS sequence"/>
</dbReference>
<reference evidence="3 4" key="1">
    <citation type="submission" date="2017-01" db="EMBL/GenBank/DDBJ databases">
        <authorList>
            <consortium name="Pathogen Informatics"/>
        </authorList>
    </citation>
    <scope>NUCLEOTIDE SEQUENCE [LARGE SCALE GENOMIC DNA]</scope>
    <source>
        <strain evidence="3 4">3626STDY6095480</strain>
    </source>
</reference>
<name>A0ABD7MLP3_SHISO</name>
<dbReference type="InterPro" id="IPR036291">
    <property type="entry name" value="NAD(P)-bd_dom_sf"/>
</dbReference>
<dbReference type="InterPro" id="IPR002347">
    <property type="entry name" value="SDR_fam"/>
</dbReference>
<comment type="similarity">
    <text evidence="1">Belongs to the short-chain dehydrogenases/reductases (SDR) family.</text>
</comment>
<dbReference type="SUPFAM" id="SSF51735">
    <property type="entry name" value="NAD(P)-binding Rossmann-fold domains"/>
    <property type="match status" value="1"/>
</dbReference>
<dbReference type="AlphaFoldDB" id="A0ABD7MLP3"/>
<dbReference type="PROSITE" id="PS00061">
    <property type="entry name" value="ADH_SHORT"/>
    <property type="match status" value="1"/>
</dbReference>
<dbReference type="PRINTS" id="PR00080">
    <property type="entry name" value="SDRFAMILY"/>
</dbReference>
<protein>
    <submittedName>
        <fullName evidence="3">7-alpha-hydroxysteroid dehydrogenase</fullName>
        <ecNumber evidence="3">1.1.1.159</ecNumber>
    </submittedName>
</protein>
<dbReference type="EC" id="1.1.1.159" evidence="3"/>
<dbReference type="NCBIfam" id="NF004773">
    <property type="entry name" value="PRK06113.1"/>
    <property type="match status" value="1"/>
</dbReference>
<sequence>MRFSTIVSVVTLVWGISPRQPSGKNIIRWLLKKRTNGSVRYCQYTSLDGKCAIITGAGAGIGKEIAITFATAGASVVVSDINADAANHVVDEIQQLGGQAFACRCDITSEQELSALADFAISKLGKVDILVNNAGGGGPKPFDMPMADFRRAYELNVFSFFHLSQLVAPEMEKNGGGVILTITSMAAENKNINMTSYASSKAAASHLVRNMAFDLGEKNIRVNGIAPGAILTDALKSVITPEIEQKMLQHTPIRRLGQPQDIANAALFLCSPAASWVSGQILTVSGGGVQELN</sequence>